<keyword evidence="5" id="KW-0808">Transferase</keyword>
<feature type="transmembrane region" description="Helical" evidence="12">
    <location>
        <begin position="378"/>
        <end position="397"/>
    </location>
</feature>
<evidence type="ECO:0000256" key="2">
    <source>
        <dbReference type="ARBA" id="ARBA00022448"/>
    </source>
</evidence>
<dbReference type="PROSITE" id="PS51093">
    <property type="entry name" value="PTS_EIIA_TYPE_1"/>
    <property type="match status" value="1"/>
</dbReference>
<dbReference type="NCBIfam" id="TIGR00830">
    <property type="entry name" value="PTBA"/>
    <property type="match status" value="1"/>
</dbReference>
<reference evidence="16 17" key="1">
    <citation type="submission" date="2023-03" db="EMBL/GenBank/DDBJ databases">
        <authorList>
            <person name="Shen W."/>
            <person name="Cai J."/>
        </authorList>
    </citation>
    <scope>NUCLEOTIDE SEQUENCE [LARGE SCALE GENOMIC DNA]</scope>
    <source>
        <strain evidence="16 17">D6-4</strain>
    </source>
</reference>
<evidence type="ECO:0000256" key="7">
    <source>
        <dbReference type="ARBA" id="ARBA00022692"/>
    </source>
</evidence>
<dbReference type="InterPro" id="IPR013013">
    <property type="entry name" value="PTS_EIIC_1"/>
</dbReference>
<dbReference type="InterPro" id="IPR050558">
    <property type="entry name" value="PTS_Sugar-Specific_Components"/>
</dbReference>
<protein>
    <submittedName>
        <fullName evidence="16">Glucose PTS transporter subunit IIA</fullName>
    </submittedName>
</protein>
<keyword evidence="8" id="KW-0418">Kinase</keyword>
<evidence type="ECO:0000256" key="4">
    <source>
        <dbReference type="ARBA" id="ARBA00022597"/>
    </source>
</evidence>
<dbReference type="PANTHER" id="PTHR30175:SF1">
    <property type="entry name" value="PTS SYSTEM ARBUTIN-, CELLOBIOSE-, AND SALICIN-SPECIFIC EIIBC COMPONENT-RELATED"/>
    <property type="match status" value="1"/>
</dbReference>
<feature type="transmembrane region" description="Helical" evidence="12">
    <location>
        <begin position="352"/>
        <end position="371"/>
    </location>
</feature>
<keyword evidence="2" id="KW-0813">Transport</keyword>
<dbReference type="SUPFAM" id="SSF55604">
    <property type="entry name" value="Glucose permease domain IIB"/>
    <property type="match status" value="1"/>
</dbReference>
<dbReference type="CDD" id="cd00212">
    <property type="entry name" value="PTS_IIB_glc"/>
    <property type="match status" value="1"/>
</dbReference>
<evidence type="ECO:0000256" key="1">
    <source>
        <dbReference type="ARBA" id="ARBA00004651"/>
    </source>
</evidence>
<keyword evidence="17" id="KW-1185">Reference proteome</keyword>
<dbReference type="InterPro" id="IPR036878">
    <property type="entry name" value="Glu_permease_IIB"/>
</dbReference>
<evidence type="ECO:0000256" key="10">
    <source>
        <dbReference type="ARBA" id="ARBA00023136"/>
    </source>
</evidence>
<evidence type="ECO:0000259" key="14">
    <source>
        <dbReference type="PROSITE" id="PS51098"/>
    </source>
</evidence>
<dbReference type="Gene3D" id="2.70.70.10">
    <property type="entry name" value="Glucose Permease (Domain IIA)"/>
    <property type="match status" value="1"/>
</dbReference>
<proteinExistence type="predicted"/>
<evidence type="ECO:0000256" key="5">
    <source>
        <dbReference type="ARBA" id="ARBA00022679"/>
    </source>
</evidence>
<dbReference type="Proteomes" id="UP001252875">
    <property type="component" value="Unassembled WGS sequence"/>
</dbReference>
<feature type="transmembrane region" description="Helical" evidence="12">
    <location>
        <begin position="108"/>
        <end position="129"/>
    </location>
</feature>
<feature type="active site" description="Phosphocysteine intermediate; for EIIB activity" evidence="11">
    <location>
        <position position="26"/>
    </location>
</feature>
<dbReference type="Pfam" id="PF02378">
    <property type="entry name" value="PTS_EIIC"/>
    <property type="match status" value="1"/>
</dbReference>
<dbReference type="PROSITE" id="PS00371">
    <property type="entry name" value="PTS_EIIA_TYPE_1_HIS"/>
    <property type="match status" value="1"/>
</dbReference>
<keyword evidence="4" id="KW-0762">Sugar transport</keyword>
<comment type="subcellular location">
    <subcellularLocation>
        <location evidence="1">Cell membrane</location>
        <topology evidence="1">Multi-pass membrane protein</topology>
    </subcellularLocation>
</comment>
<dbReference type="InterPro" id="IPR011055">
    <property type="entry name" value="Dup_hybrid_motif"/>
</dbReference>
<dbReference type="PROSITE" id="PS01035">
    <property type="entry name" value="PTS_EIIB_TYPE_1_CYS"/>
    <property type="match status" value="1"/>
</dbReference>
<dbReference type="PANTHER" id="PTHR30175">
    <property type="entry name" value="PHOSPHOTRANSFERASE SYSTEM TRANSPORT PROTEIN"/>
    <property type="match status" value="1"/>
</dbReference>
<evidence type="ECO:0000256" key="6">
    <source>
        <dbReference type="ARBA" id="ARBA00022683"/>
    </source>
</evidence>
<feature type="transmembrane region" description="Helical" evidence="12">
    <location>
        <begin position="417"/>
        <end position="440"/>
    </location>
</feature>
<evidence type="ECO:0000256" key="11">
    <source>
        <dbReference type="PROSITE-ProRule" id="PRU00421"/>
    </source>
</evidence>
<feature type="transmembrane region" description="Helical" evidence="12">
    <location>
        <begin position="141"/>
        <end position="161"/>
    </location>
</feature>
<feature type="transmembrane region" description="Helical" evidence="12">
    <location>
        <begin position="237"/>
        <end position="259"/>
    </location>
</feature>
<dbReference type="EMBL" id="JARPYI010000009">
    <property type="protein sequence ID" value="MDT2601114.1"/>
    <property type="molecule type" value="Genomic_DNA"/>
</dbReference>
<name>A0ABU3F1V4_9ENTE</name>
<dbReference type="PROSITE" id="PS51098">
    <property type="entry name" value="PTS_EIIB_TYPE_1"/>
    <property type="match status" value="1"/>
</dbReference>
<dbReference type="InterPro" id="IPR001996">
    <property type="entry name" value="PTS_IIB_1"/>
</dbReference>
<feature type="transmembrane region" description="Helical" evidence="12">
    <location>
        <begin position="173"/>
        <end position="189"/>
    </location>
</feature>
<keyword evidence="10 12" id="KW-0472">Membrane</keyword>
<sequence>MNNRDLAKAILKEVGGEKNISSYTNCITRLRFQLKDNEKVDQQAIDALDGVLGSQFQSGQFQVILGGKVVNVTNEFSELVDLPDESDKEADEGNKGILSNILNTLSSILTPALPPVIAGGLLKGFIFMFQNFGWVNGSSDSLIFFNGLADSMFYFFPFLLAVSSARKFKTNEYLALTLAGLLMYPFAFADGQTMIKLFGFIPLAVVNYSASVLPIIFSVWLLKYVKRFFDQRIPEMVNMVFSPLLSLLIVAPIAMVVLAPLGYYIGEYIAAGVKWLIDFSPWLAGLIVGGTRPILVLGGMHHAMNPIMQQEVSSFGSSQMLAMVLMSTLAQATAPLVVYFKEKNIKEKQVALSAVIPGYVGITEPAIYGVLVRYKGAMIAACVGGGVGAAISTMLGGRSFGFVMPGLLSLPAFMGEGFIGVVIGCLVSVIVTALLTFVLMDRFKKEKKVNKAAETVTDLEPAITVSSPVVGEQVPLDRIEDATFSKEILGATAAIQSADGRIYAPMAATVKAVFPTKHAIGLALENGVELLIHIGLDTVSMNGEGFELNVQQGDLVQKGDVLLTFDQDLIKSKQLNDVIIVVITNTETFGAVRKNENVSKIDLNQNLFDITK</sequence>
<keyword evidence="6" id="KW-0598">Phosphotransferase system</keyword>
<dbReference type="RefSeq" id="WP_311822442.1">
    <property type="nucleotide sequence ID" value="NZ_JARPYF010000003.1"/>
</dbReference>
<dbReference type="Gene3D" id="3.30.1360.60">
    <property type="entry name" value="Glucose permease domain IIB"/>
    <property type="match status" value="1"/>
</dbReference>
<dbReference type="InterPro" id="IPR003352">
    <property type="entry name" value="PTS_EIIC"/>
</dbReference>
<keyword evidence="7 12" id="KW-0812">Transmembrane</keyword>
<evidence type="ECO:0000256" key="12">
    <source>
        <dbReference type="SAM" id="Phobius"/>
    </source>
</evidence>
<organism evidence="16 17">
    <name type="scientific">Enterococcus hulanensis</name>
    <dbReference type="NCBI Taxonomy" id="2559929"/>
    <lineage>
        <taxon>Bacteria</taxon>
        <taxon>Bacillati</taxon>
        <taxon>Bacillota</taxon>
        <taxon>Bacilli</taxon>
        <taxon>Lactobacillales</taxon>
        <taxon>Enterococcaceae</taxon>
        <taxon>Enterococcus</taxon>
    </lineage>
</organism>
<feature type="domain" description="PTS EIIA type-1" evidence="13">
    <location>
        <begin position="481"/>
        <end position="585"/>
    </location>
</feature>
<evidence type="ECO:0000256" key="9">
    <source>
        <dbReference type="ARBA" id="ARBA00022989"/>
    </source>
</evidence>
<dbReference type="InterPro" id="IPR001127">
    <property type="entry name" value="PTS_EIIA_1_perm"/>
</dbReference>
<comment type="caution">
    <text evidence="16">The sequence shown here is derived from an EMBL/GenBank/DDBJ whole genome shotgun (WGS) entry which is preliminary data.</text>
</comment>
<dbReference type="Pfam" id="PF00358">
    <property type="entry name" value="PTS_EIIA_1"/>
    <property type="match status" value="1"/>
</dbReference>
<evidence type="ECO:0000256" key="3">
    <source>
        <dbReference type="ARBA" id="ARBA00022475"/>
    </source>
</evidence>
<evidence type="ECO:0000256" key="8">
    <source>
        <dbReference type="ARBA" id="ARBA00022777"/>
    </source>
</evidence>
<dbReference type="InterPro" id="IPR018113">
    <property type="entry name" value="PTrfase_EIIB_Cys"/>
</dbReference>
<accession>A0ABU3F1V4</accession>
<gene>
    <name evidence="16" type="ORF">P7D85_15105</name>
</gene>
<feature type="domain" description="PTS EIIB type-1" evidence="14">
    <location>
        <begin position="4"/>
        <end position="86"/>
    </location>
</feature>
<feature type="domain" description="PTS EIIC type-1" evidence="15">
    <location>
        <begin position="103"/>
        <end position="455"/>
    </location>
</feature>
<evidence type="ECO:0000313" key="17">
    <source>
        <dbReference type="Proteomes" id="UP001252875"/>
    </source>
</evidence>
<dbReference type="SUPFAM" id="SSF51261">
    <property type="entry name" value="Duplicated hybrid motif"/>
    <property type="match status" value="1"/>
</dbReference>
<dbReference type="Pfam" id="PF00367">
    <property type="entry name" value="PTS_EIIB"/>
    <property type="match status" value="1"/>
</dbReference>
<feature type="transmembrane region" description="Helical" evidence="12">
    <location>
        <begin position="201"/>
        <end position="225"/>
    </location>
</feature>
<evidence type="ECO:0000259" key="13">
    <source>
        <dbReference type="PROSITE" id="PS51093"/>
    </source>
</evidence>
<keyword evidence="9 12" id="KW-1133">Transmembrane helix</keyword>
<evidence type="ECO:0000259" key="15">
    <source>
        <dbReference type="PROSITE" id="PS51103"/>
    </source>
</evidence>
<evidence type="ECO:0000313" key="16">
    <source>
        <dbReference type="EMBL" id="MDT2601114.1"/>
    </source>
</evidence>
<dbReference type="PROSITE" id="PS51103">
    <property type="entry name" value="PTS_EIIC_TYPE_1"/>
    <property type="match status" value="1"/>
</dbReference>
<feature type="transmembrane region" description="Helical" evidence="12">
    <location>
        <begin position="320"/>
        <end position="340"/>
    </location>
</feature>
<feature type="transmembrane region" description="Helical" evidence="12">
    <location>
        <begin position="279"/>
        <end position="299"/>
    </location>
</feature>
<keyword evidence="3" id="KW-1003">Cell membrane</keyword>